<dbReference type="RefSeq" id="XP_031549977.1">
    <property type="nucleotide sequence ID" value="XM_031694117.1"/>
</dbReference>
<protein>
    <submittedName>
        <fullName evidence="3">Uncharacterized protein LOC116287437</fullName>
    </submittedName>
</protein>
<reference evidence="3" key="1">
    <citation type="submission" date="2025-08" db="UniProtKB">
        <authorList>
            <consortium name="RefSeq"/>
        </authorList>
    </citation>
    <scope>IDENTIFICATION</scope>
    <source>
        <tissue evidence="3">Tentacle</tissue>
    </source>
</reference>
<gene>
    <name evidence="3" type="primary">LOC116287437</name>
</gene>
<dbReference type="GeneID" id="116287437"/>
<feature type="compositionally biased region" description="Polar residues" evidence="1">
    <location>
        <begin position="270"/>
        <end position="280"/>
    </location>
</feature>
<feature type="compositionally biased region" description="Basic and acidic residues" evidence="1">
    <location>
        <begin position="236"/>
        <end position="253"/>
    </location>
</feature>
<evidence type="ECO:0000256" key="1">
    <source>
        <dbReference type="SAM" id="MobiDB-lite"/>
    </source>
</evidence>
<feature type="region of interest" description="Disordered" evidence="1">
    <location>
        <begin position="236"/>
        <end position="280"/>
    </location>
</feature>
<proteinExistence type="predicted"/>
<evidence type="ECO:0000313" key="2">
    <source>
        <dbReference type="Proteomes" id="UP000515163"/>
    </source>
</evidence>
<evidence type="ECO:0000313" key="3">
    <source>
        <dbReference type="RefSeq" id="XP_031549977.1"/>
    </source>
</evidence>
<feature type="region of interest" description="Disordered" evidence="1">
    <location>
        <begin position="37"/>
        <end position="57"/>
    </location>
</feature>
<keyword evidence="2" id="KW-1185">Reference proteome</keyword>
<accession>A0A6P8HBB8</accession>
<dbReference type="InParanoid" id="A0A6P8HBB8"/>
<dbReference type="KEGG" id="aten:116287437"/>
<name>A0A6P8HBB8_ACTTE</name>
<dbReference type="AlphaFoldDB" id="A0A6P8HBB8"/>
<dbReference type="Proteomes" id="UP000515163">
    <property type="component" value="Unplaced"/>
</dbReference>
<organism evidence="2 3">
    <name type="scientific">Actinia tenebrosa</name>
    <name type="common">Australian red waratah sea anemone</name>
    <dbReference type="NCBI Taxonomy" id="6105"/>
    <lineage>
        <taxon>Eukaryota</taxon>
        <taxon>Metazoa</taxon>
        <taxon>Cnidaria</taxon>
        <taxon>Anthozoa</taxon>
        <taxon>Hexacorallia</taxon>
        <taxon>Actiniaria</taxon>
        <taxon>Actiniidae</taxon>
        <taxon>Actinia</taxon>
    </lineage>
</organism>
<dbReference type="OrthoDB" id="10286931at2759"/>
<sequence length="280" mass="31234">MARYENEMPKRSIFQRRIISKRNSTPILPTFLTEHEQKTRNVGMKSPPPDFSPGLADRPSSSTYMSWWMPLPPLTPTTPHQTTSMALDNKNEELAFQFPIKGPHPYDGSEEYTKVMVDGKGNVPRSKVSENDKEKRKYHRVGCTNSSPATFNFLPPIPKGPVCLVATRGLSEGQTTKKICDSPSPHSRRESELLEGFVGGLGEPSEEENDYESILSPTVAEINFFLDKIASRCSYKDENDDGNKGKSDVKETKSIGVSNSLTVPDKETLPQVQGTKQNQI</sequence>
<feature type="region of interest" description="Disordered" evidence="1">
    <location>
        <begin position="120"/>
        <end position="139"/>
    </location>
</feature>